<gene>
    <name evidence="1" type="ORF">MLD38_002269</name>
</gene>
<evidence type="ECO:0000313" key="2">
    <source>
        <dbReference type="Proteomes" id="UP001057402"/>
    </source>
</evidence>
<name>A0ACB9SJX4_9MYRT</name>
<organism evidence="1 2">
    <name type="scientific">Melastoma candidum</name>
    <dbReference type="NCBI Taxonomy" id="119954"/>
    <lineage>
        <taxon>Eukaryota</taxon>
        <taxon>Viridiplantae</taxon>
        <taxon>Streptophyta</taxon>
        <taxon>Embryophyta</taxon>
        <taxon>Tracheophyta</taxon>
        <taxon>Spermatophyta</taxon>
        <taxon>Magnoliopsida</taxon>
        <taxon>eudicotyledons</taxon>
        <taxon>Gunneridae</taxon>
        <taxon>Pentapetalae</taxon>
        <taxon>rosids</taxon>
        <taxon>malvids</taxon>
        <taxon>Myrtales</taxon>
        <taxon>Melastomataceae</taxon>
        <taxon>Melastomatoideae</taxon>
        <taxon>Melastomateae</taxon>
        <taxon>Melastoma</taxon>
    </lineage>
</organism>
<keyword evidence="2" id="KW-1185">Reference proteome</keyword>
<accession>A0ACB9SJX4</accession>
<sequence>MAEDFHGSAWWDTPSGRYDPGTAASSSSSSSSSSSTSSSGLTSLRGFGWLGDASCGGRSSMGSASVSGGGPVSFLEPPKMRVQDHGPSVLGEGGGSVAMADASLHMMNLGLSSQPMDWDTQDLMSSDKSGSGFRAMLQENLNMNAAPDGPRSRHQIQSGFQVESPPIYGASPPPPSLFQGILGSENQSSTISYQYSSTYGHNSGELLPSWSKVPQFLRISPSKHQQQQQSSAASHNRLHFSNNAPFWNATSGSLAESDIRSRSYYFPSPQSSQTLTSSFDEKAENLPEATSKVTGAAPAATTKKNRGETAAGKRTRGGGETGTPLPPFKVRKEKMGDRITALQQLVSPFGKTDTASVLTEAIDYIKFLHEQVGILSMPYMKCGGVLQHHQDMEKCEDQGVQGQDLRTRGLCLVPVSSTFPVAHETAVDFWNPTFGGTYR</sequence>
<dbReference type="Proteomes" id="UP001057402">
    <property type="component" value="Chromosome 1"/>
</dbReference>
<comment type="caution">
    <text evidence="1">The sequence shown here is derived from an EMBL/GenBank/DDBJ whole genome shotgun (WGS) entry which is preliminary data.</text>
</comment>
<proteinExistence type="predicted"/>
<evidence type="ECO:0000313" key="1">
    <source>
        <dbReference type="EMBL" id="KAI4390124.1"/>
    </source>
</evidence>
<protein>
    <submittedName>
        <fullName evidence="1">Uncharacterized protein</fullName>
    </submittedName>
</protein>
<dbReference type="EMBL" id="CM042880">
    <property type="protein sequence ID" value="KAI4390124.1"/>
    <property type="molecule type" value="Genomic_DNA"/>
</dbReference>
<reference evidence="2" key="1">
    <citation type="journal article" date="2023" name="Front. Plant Sci.">
        <title>Chromosomal-level genome assembly of Melastoma candidum provides insights into trichome evolution.</title>
        <authorList>
            <person name="Zhong Y."/>
            <person name="Wu W."/>
            <person name="Sun C."/>
            <person name="Zou P."/>
            <person name="Liu Y."/>
            <person name="Dai S."/>
            <person name="Zhou R."/>
        </authorList>
    </citation>
    <scope>NUCLEOTIDE SEQUENCE [LARGE SCALE GENOMIC DNA]</scope>
</reference>